<feature type="compositionally biased region" description="Polar residues" evidence="1">
    <location>
        <begin position="225"/>
        <end position="236"/>
    </location>
</feature>
<feature type="compositionally biased region" description="Polar residues" evidence="1">
    <location>
        <begin position="142"/>
        <end position="161"/>
    </location>
</feature>
<feature type="compositionally biased region" description="Basic and acidic residues" evidence="1">
    <location>
        <begin position="382"/>
        <end position="393"/>
    </location>
</feature>
<dbReference type="EMBL" id="MU157874">
    <property type="protein sequence ID" value="KAF9526173.1"/>
    <property type="molecule type" value="Genomic_DNA"/>
</dbReference>
<dbReference type="AlphaFoldDB" id="A0A9P6JMU6"/>
<evidence type="ECO:0000313" key="3">
    <source>
        <dbReference type="Proteomes" id="UP000807306"/>
    </source>
</evidence>
<feature type="compositionally biased region" description="Polar residues" evidence="1">
    <location>
        <begin position="341"/>
        <end position="354"/>
    </location>
</feature>
<feature type="region of interest" description="Disordered" evidence="1">
    <location>
        <begin position="1"/>
        <end position="87"/>
    </location>
</feature>
<gene>
    <name evidence="2" type="ORF">CPB83DRAFT_908575</name>
</gene>
<reference evidence="2" key="1">
    <citation type="submission" date="2020-11" db="EMBL/GenBank/DDBJ databases">
        <authorList>
            <consortium name="DOE Joint Genome Institute"/>
            <person name="Ahrendt S."/>
            <person name="Riley R."/>
            <person name="Andreopoulos W."/>
            <person name="Labutti K."/>
            <person name="Pangilinan J."/>
            <person name="Ruiz-Duenas F.J."/>
            <person name="Barrasa J.M."/>
            <person name="Sanchez-Garcia M."/>
            <person name="Camarero S."/>
            <person name="Miyauchi S."/>
            <person name="Serrano A."/>
            <person name="Linde D."/>
            <person name="Babiker R."/>
            <person name="Drula E."/>
            <person name="Ayuso-Fernandez I."/>
            <person name="Pacheco R."/>
            <person name="Padilla G."/>
            <person name="Ferreira P."/>
            <person name="Barriuso J."/>
            <person name="Kellner H."/>
            <person name="Castanera R."/>
            <person name="Alfaro M."/>
            <person name="Ramirez L."/>
            <person name="Pisabarro A.G."/>
            <person name="Kuo A."/>
            <person name="Tritt A."/>
            <person name="Lipzen A."/>
            <person name="He G."/>
            <person name="Yan M."/>
            <person name="Ng V."/>
            <person name="Cullen D."/>
            <person name="Martin F."/>
            <person name="Rosso M.-N."/>
            <person name="Henrissat B."/>
            <person name="Hibbett D."/>
            <person name="Martinez A.T."/>
            <person name="Grigoriev I.V."/>
        </authorList>
    </citation>
    <scope>NUCLEOTIDE SEQUENCE</scope>
    <source>
        <strain evidence="2">CBS 506.95</strain>
    </source>
</reference>
<feature type="compositionally biased region" description="Polar residues" evidence="1">
    <location>
        <begin position="198"/>
        <end position="211"/>
    </location>
</feature>
<feature type="compositionally biased region" description="Basic and acidic residues" evidence="1">
    <location>
        <begin position="254"/>
        <end position="269"/>
    </location>
</feature>
<feature type="compositionally biased region" description="Low complexity" evidence="1">
    <location>
        <begin position="477"/>
        <end position="494"/>
    </location>
</feature>
<comment type="caution">
    <text evidence="2">The sequence shown here is derived from an EMBL/GenBank/DDBJ whole genome shotgun (WGS) entry which is preliminary data.</text>
</comment>
<evidence type="ECO:0000256" key="1">
    <source>
        <dbReference type="SAM" id="MobiDB-lite"/>
    </source>
</evidence>
<feature type="region of interest" description="Disordered" evidence="1">
    <location>
        <begin position="137"/>
        <end position="529"/>
    </location>
</feature>
<feature type="compositionally biased region" description="Gly residues" evidence="1">
    <location>
        <begin position="357"/>
        <end position="369"/>
    </location>
</feature>
<feature type="compositionally biased region" description="Basic and acidic residues" evidence="1">
    <location>
        <begin position="512"/>
        <end position="529"/>
    </location>
</feature>
<keyword evidence="3" id="KW-1185">Reference proteome</keyword>
<evidence type="ECO:0000313" key="2">
    <source>
        <dbReference type="EMBL" id="KAF9526173.1"/>
    </source>
</evidence>
<dbReference type="Proteomes" id="UP000807306">
    <property type="component" value="Unassembled WGS sequence"/>
</dbReference>
<feature type="compositionally biased region" description="Low complexity" evidence="1">
    <location>
        <begin position="57"/>
        <end position="66"/>
    </location>
</feature>
<feature type="compositionally biased region" description="Basic and acidic residues" evidence="1">
    <location>
        <begin position="296"/>
        <end position="307"/>
    </location>
</feature>
<sequence length="529" mass="53394">MSSSIPTSLPNPALATPRTEEPADQWASSTLSALDPNTTTDSYVSGPHVSKETQHFTTGTASTATTPGVNMPGGFPGSKSGPGIVQPDMEQMKGAALNAYETVQGYAVSAAATASTAAQSAGETVGQYLPESMKGYLPGTTAEVNPNRTLPSEELTQNAHPSTRGGVGTLPGPPGEADVAVLPHERTGGVSTDKLVNESISGASLNKSSPISTTTNNNAAVTSSIPKNINPESTHTGFIPTSLAADSTTSIAKLPEESRHHNLPTHDDESSTVLGKSAGVGKLPGSADESGVALVPDERKATADDQSKLSAPSMASAGADTDASVKTLAGSRMGGQPQAPPSLTTGLDSESNTSGRAPGGVGAGSGAAIGGPQTQARQHPLSQDEKGAFEKNNKNFMTKDQVDTNVSSIGAPVATGASVPQATSSSADKLGHKDTPSTSTGAPAPGMLTNDSNVATPGHGDTPSTMKSSQDKEINKSAHSASPSSDSGSGPAKKTGFMSKVKGEMKVLSGKMSKDEAKIEEGRKLMGKN</sequence>
<accession>A0A9P6JMU6</accession>
<feature type="compositionally biased region" description="Polar residues" evidence="1">
    <location>
        <begin position="372"/>
        <end position="381"/>
    </location>
</feature>
<feature type="compositionally biased region" description="Low complexity" evidence="1">
    <location>
        <begin position="212"/>
        <end position="224"/>
    </location>
</feature>
<feature type="compositionally biased region" description="Polar residues" evidence="1">
    <location>
        <begin position="26"/>
        <end position="43"/>
    </location>
</feature>
<protein>
    <submittedName>
        <fullName evidence="2">Uncharacterized protein</fullName>
    </submittedName>
</protein>
<proteinExistence type="predicted"/>
<dbReference type="OrthoDB" id="3268823at2759"/>
<feature type="compositionally biased region" description="Polar residues" evidence="1">
    <location>
        <begin position="418"/>
        <end position="427"/>
    </location>
</feature>
<feature type="compositionally biased region" description="Polar residues" evidence="1">
    <location>
        <begin position="394"/>
        <end position="408"/>
    </location>
</feature>
<name>A0A9P6JMU6_9AGAR</name>
<organism evidence="2 3">
    <name type="scientific">Crepidotus variabilis</name>
    <dbReference type="NCBI Taxonomy" id="179855"/>
    <lineage>
        <taxon>Eukaryota</taxon>
        <taxon>Fungi</taxon>
        <taxon>Dikarya</taxon>
        <taxon>Basidiomycota</taxon>
        <taxon>Agaricomycotina</taxon>
        <taxon>Agaricomycetes</taxon>
        <taxon>Agaricomycetidae</taxon>
        <taxon>Agaricales</taxon>
        <taxon>Agaricineae</taxon>
        <taxon>Crepidotaceae</taxon>
        <taxon>Crepidotus</taxon>
    </lineage>
</organism>
<feature type="compositionally biased region" description="Polar residues" evidence="1">
    <location>
        <begin position="1"/>
        <end position="10"/>
    </location>
</feature>